<reference evidence="4 5" key="1">
    <citation type="submission" date="2018-11" db="EMBL/GenBank/DDBJ databases">
        <authorList>
            <consortium name="Pathogen Informatics"/>
        </authorList>
    </citation>
    <scope>NUCLEOTIDE SEQUENCE [LARGE SCALE GENOMIC DNA]</scope>
    <source>
        <strain evidence="4 5">Egypt</strain>
    </source>
</reference>
<evidence type="ECO:0000256" key="3">
    <source>
        <dbReference type="PROSITE-ProRule" id="PRU00023"/>
    </source>
</evidence>
<dbReference type="AlphaFoldDB" id="A0A3P8H2V0"/>
<protein>
    <submittedName>
        <fullName evidence="4">Uncharacterized protein</fullName>
    </submittedName>
</protein>
<dbReference type="InterPro" id="IPR002110">
    <property type="entry name" value="Ankyrin_rpt"/>
</dbReference>
<evidence type="ECO:0000256" key="1">
    <source>
        <dbReference type="ARBA" id="ARBA00022737"/>
    </source>
</evidence>
<name>A0A3P8H2V0_9TREM</name>
<dbReference type="Gene3D" id="1.25.40.20">
    <property type="entry name" value="Ankyrin repeat-containing domain"/>
    <property type="match status" value="1"/>
</dbReference>
<evidence type="ECO:0000313" key="4">
    <source>
        <dbReference type="EMBL" id="VDP95817.1"/>
    </source>
</evidence>
<dbReference type="EMBL" id="UZAN01075701">
    <property type="protein sequence ID" value="VDP95817.1"/>
    <property type="molecule type" value="Genomic_DNA"/>
</dbReference>
<gene>
    <name evidence="4" type="ORF">ECPE_LOCUS18208</name>
</gene>
<evidence type="ECO:0000256" key="2">
    <source>
        <dbReference type="ARBA" id="ARBA00023043"/>
    </source>
</evidence>
<feature type="repeat" description="ANK" evidence="3">
    <location>
        <begin position="45"/>
        <end position="77"/>
    </location>
</feature>
<evidence type="ECO:0000313" key="5">
    <source>
        <dbReference type="Proteomes" id="UP000272942"/>
    </source>
</evidence>
<dbReference type="PROSITE" id="PS50297">
    <property type="entry name" value="ANK_REP_REGION"/>
    <property type="match status" value="1"/>
</dbReference>
<dbReference type="PANTHER" id="PTHR24173:SF74">
    <property type="entry name" value="ANKYRIN REPEAT DOMAIN-CONTAINING PROTEIN 16"/>
    <property type="match status" value="1"/>
</dbReference>
<keyword evidence="2 3" id="KW-0040">ANK repeat</keyword>
<organism evidence="4 5">
    <name type="scientific">Echinostoma caproni</name>
    <dbReference type="NCBI Taxonomy" id="27848"/>
    <lineage>
        <taxon>Eukaryota</taxon>
        <taxon>Metazoa</taxon>
        <taxon>Spiralia</taxon>
        <taxon>Lophotrochozoa</taxon>
        <taxon>Platyhelminthes</taxon>
        <taxon>Trematoda</taxon>
        <taxon>Digenea</taxon>
        <taxon>Plagiorchiida</taxon>
        <taxon>Echinostomata</taxon>
        <taxon>Echinostomatoidea</taxon>
        <taxon>Echinostomatidae</taxon>
        <taxon>Echinostoma</taxon>
    </lineage>
</organism>
<dbReference type="PANTHER" id="PTHR24173">
    <property type="entry name" value="ANKYRIN REPEAT CONTAINING"/>
    <property type="match status" value="1"/>
</dbReference>
<dbReference type="PROSITE" id="PS50088">
    <property type="entry name" value="ANK_REPEAT"/>
    <property type="match status" value="2"/>
</dbReference>
<dbReference type="SMART" id="SM00248">
    <property type="entry name" value="ANK"/>
    <property type="match status" value="2"/>
</dbReference>
<accession>A0A3P8H2V0</accession>
<dbReference type="InterPro" id="IPR036770">
    <property type="entry name" value="Ankyrin_rpt-contain_sf"/>
</dbReference>
<keyword evidence="5" id="KW-1185">Reference proteome</keyword>
<dbReference type="Pfam" id="PF12796">
    <property type="entry name" value="Ank_2"/>
    <property type="match status" value="1"/>
</dbReference>
<proteinExistence type="predicted"/>
<dbReference type="SUPFAM" id="SSF48403">
    <property type="entry name" value="Ankyrin repeat"/>
    <property type="match status" value="1"/>
</dbReference>
<keyword evidence="1" id="KW-0677">Repeat</keyword>
<sequence length="108" mass="11714">MNHADEDGRTALHVAAFCVRPSETHHEVVSCLLECGANPNMFDCEGITPLLGAARAGNRTVCELCLEADTDVNQADKILLHDLFPLNNTNVTGLTTGPSNTGFMFYFM</sequence>
<dbReference type="Proteomes" id="UP000272942">
    <property type="component" value="Unassembled WGS sequence"/>
</dbReference>
<feature type="repeat" description="ANK" evidence="3">
    <location>
        <begin position="7"/>
        <end position="44"/>
    </location>
</feature>
<dbReference type="OrthoDB" id="6279784at2759"/>